<evidence type="ECO:0000256" key="13">
    <source>
        <dbReference type="SAM" id="SignalP"/>
    </source>
</evidence>
<dbReference type="RefSeq" id="XP_016939757.4">
    <property type="nucleotide sequence ID" value="XM_017084268.4"/>
</dbReference>
<comment type="cofactor">
    <cofactor evidence="1">
        <name>L-ascorbate</name>
        <dbReference type="ChEBI" id="CHEBI:38290"/>
    </cofactor>
</comment>
<evidence type="ECO:0000256" key="6">
    <source>
        <dbReference type="ARBA" id="ARBA00022723"/>
    </source>
</evidence>
<dbReference type="Gene3D" id="1.25.40.10">
    <property type="entry name" value="Tetratricopeptide repeat domain"/>
    <property type="match status" value="1"/>
</dbReference>
<dbReference type="Gene3D" id="6.10.140.1460">
    <property type="match status" value="1"/>
</dbReference>
<dbReference type="GeneID" id="108017259"/>
<dbReference type="PANTHER" id="PTHR10869">
    <property type="entry name" value="PROLYL 4-HYDROXYLASE ALPHA SUBUNIT"/>
    <property type="match status" value="1"/>
</dbReference>
<comment type="function">
    <text evidence="2">Catalyzes the post-translational formation of 4-hydroxyproline in -Xaa-Pro-Gly- sequences in collagens and other proteins.</text>
</comment>
<keyword evidence="9" id="KW-0223">Dioxygenase</keyword>
<dbReference type="InterPro" id="IPR044862">
    <property type="entry name" value="Pro_4_hyd_alph_FE2OG_OXY"/>
</dbReference>
<dbReference type="InterPro" id="IPR006620">
    <property type="entry name" value="Pro_4_hyd_alph"/>
</dbReference>
<evidence type="ECO:0000256" key="11">
    <source>
        <dbReference type="ARBA" id="ARBA00023004"/>
    </source>
</evidence>
<evidence type="ECO:0000256" key="9">
    <source>
        <dbReference type="ARBA" id="ARBA00022964"/>
    </source>
</evidence>
<dbReference type="Proteomes" id="UP001652628">
    <property type="component" value="Chromosome 3"/>
</dbReference>
<keyword evidence="8" id="KW-0847">Vitamin C</keyword>
<feature type="signal peptide" evidence="13">
    <location>
        <begin position="1"/>
        <end position="22"/>
    </location>
</feature>
<comment type="similarity">
    <text evidence="4">Belongs to the P4HA family.</text>
</comment>
<dbReference type="Gene3D" id="2.60.120.620">
    <property type="entry name" value="q2cbj1_9rhob like domain"/>
    <property type="match status" value="1"/>
</dbReference>
<dbReference type="GO" id="GO:0005788">
    <property type="term" value="C:endoplasmic reticulum lumen"/>
    <property type="evidence" value="ECO:0007669"/>
    <property type="project" value="UniProtKB-SubCell"/>
</dbReference>
<dbReference type="EC" id="1.14.11.2" evidence="5"/>
<dbReference type="InterPro" id="IPR011990">
    <property type="entry name" value="TPR-like_helical_dom_sf"/>
</dbReference>
<organism evidence="15 16">
    <name type="scientific">Drosophila suzukii</name>
    <name type="common">Spotted-wing drosophila fruit fly</name>
    <dbReference type="NCBI Taxonomy" id="28584"/>
    <lineage>
        <taxon>Eukaryota</taxon>
        <taxon>Metazoa</taxon>
        <taxon>Ecdysozoa</taxon>
        <taxon>Arthropoda</taxon>
        <taxon>Hexapoda</taxon>
        <taxon>Insecta</taxon>
        <taxon>Pterygota</taxon>
        <taxon>Neoptera</taxon>
        <taxon>Endopterygota</taxon>
        <taxon>Diptera</taxon>
        <taxon>Brachycera</taxon>
        <taxon>Muscomorpha</taxon>
        <taxon>Ephydroidea</taxon>
        <taxon>Drosophilidae</taxon>
        <taxon>Drosophila</taxon>
        <taxon>Sophophora</taxon>
    </lineage>
</organism>
<keyword evidence="11" id="KW-0408">Iron</keyword>
<keyword evidence="13" id="KW-0732">Signal</keyword>
<evidence type="ECO:0000313" key="16">
    <source>
        <dbReference type="RefSeq" id="XP_016939757.4"/>
    </source>
</evidence>
<evidence type="ECO:0000256" key="7">
    <source>
        <dbReference type="ARBA" id="ARBA00022824"/>
    </source>
</evidence>
<dbReference type="GO" id="GO:0004656">
    <property type="term" value="F:procollagen-proline 4-dioxygenase activity"/>
    <property type="evidence" value="ECO:0007669"/>
    <property type="project" value="UniProtKB-EC"/>
</dbReference>
<keyword evidence="10" id="KW-0560">Oxidoreductase</keyword>
<keyword evidence="7" id="KW-0256">Endoplasmic reticulum</keyword>
<dbReference type="GO" id="GO:0031418">
    <property type="term" value="F:L-ascorbic acid binding"/>
    <property type="evidence" value="ECO:0007669"/>
    <property type="project" value="UniProtKB-KW"/>
</dbReference>
<evidence type="ECO:0000256" key="12">
    <source>
        <dbReference type="ARBA" id="ARBA00023180"/>
    </source>
</evidence>
<sequence>MANVNSLLILFCSIVLVSLGETKLVENNYAASIFDMGDLISYEHYLLNILQNFTNDLQKRVDTIEYYLEMVGYDEEEELPTDPIESFRIIRRLYSDYSNWVWYLEQQPWETSVEHIIAIAPQMPTEKDIGEANRGLKLIQLVYSLPTRHMAEGVLQNIHHNTSLNAMECYTIAKDMAKNNELKFAVEWLNVGVEKYMEDRENEDLYTQLGVPLVSFYELLAEIENALGSRNLAMNELQAALKEWPEKVSLSRAQSRLQMDIRIGKEPKKKKDFITGVYQQCCTWECRPNKKLYCLYITSYFLRYAPLKMEVLSLDPYMVIYHDVVSERDIISIKNLSKHGLSRAKTYGADGALKEDPDRTTKGSWLNDEHEVIRKMTQLTQAMTNFALDKSEDFQVMNYGIGGYYGIHFDFLGYSKKDKERLPDRMATAIFYLSNVPQGGATVFPSLNVSIFPKKGSALIWYNLDHKGDGDRRTGHSACPTIVGSRWVMTKWISEEEEVLGGHV</sequence>
<keyword evidence="15" id="KW-1185">Reference proteome</keyword>
<dbReference type="InterPro" id="IPR013547">
    <property type="entry name" value="P4H_N"/>
</dbReference>
<evidence type="ECO:0000313" key="15">
    <source>
        <dbReference type="Proteomes" id="UP001652628"/>
    </source>
</evidence>
<dbReference type="PANTHER" id="PTHR10869:SF244">
    <property type="entry name" value="PROLYL 4-HYDROXYLASE SUBUNIT ALPHA-2"/>
    <property type="match status" value="1"/>
</dbReference>
<protein>
    <recommendedName>
        <fullName evidence="5">procollagen-proline 4-dioxygenase</fullName>
        <ecNumber evidence="5">1.14.11.2</ecNumber>
    </recommendedName>
</protein>
<evidence type="ECO:0000256" key="8">
    <source>
        <dbReference type="ARBA" id="ARBA00022896"/>
    </source>
</evidence>
<keyword evidence="12" id="KW-0325">Glycoprotein</keyword>
<comment type="subcellular location">
    <subcellularLocation>
        <location evidence="3">Endoplasmic reticulum lumen</location>
    </subcellularLocation>
</comment>
<dbReference type="InterPro" id="IPR005123">
    <property type="entry name" value="Oxoglu/Fe-dep_dioxygenase_dom"/>
</dbReference>
<proteinExistence type="inferred from homology"/>
<evidence type="ECO:0000256" key="1">
    <source>
        <dbReference type="ARBA" id="ARBA00001961"/>
    </source>
</evidence>
<evidence type="ECO:0000259" key="14">
    <source>
        <dbReference type="PROSITE" id="PS51471"/>
    </source>
</evidence>
<feature type="chain" id="PRO_5045195297" description="procollagen-proline 4-dioxygenase" evidence="13">
    <location>
        <begin position="23"/>
        <end position="504"/>
    </location>
</feature>
<name>A0AB39ZNR4_DROSZ</name>
<dbReference type="Pfam" id="PF08336">
    <property type="entry name" value="P4Ha_N"/>
    <property type="match status" value="1"/>
</dbReference>
<dbReference type="SMART" id="SM00702">
    <property type="entry name" value="P4Hc"/>
    <property type="match status" value="1"/>
</dbReference>
<evidence type="ECO:0000256" key="10">
    <source>
        <dbReference type="ARBA" id="ARBA00023002"/>
    </source>
</evidence>
<dbReference type="AlphaFoldDB" id="A0AB39ZNR4"/>
<feature type="domain" description="Fe2OG dioxygenase" evidence="14">
    <location>
        <begin position="390"/>
        <end position="495"/>
    </location>
</feature>
<evidence type="ECO:0000256" key="4">
    <source>
        <dbReference type="ARBA" id="ARBA00006511"/>
    </source>
</evidence>
<evidence type="ECO:0000256" key="5">
    <source>
        <dbReference type="ARBA" id="ARBA00012269"/>
    </source>
</evidence>
<evidence type="ECO:0000256" key="2">
    <source>
        <dbReference type="ARBA" id="ARBA00002035"/>
    </source>
</evidence>
<keyword evidence="6" id="KW-0479">Metal-binding</keyword>
<dbReference type="Pfam" id="PF13640">
    <property type="entry name" value="2OG-FeII_Oxy_3"/>
    <property type="match status" value="1"/>
</dbReference>
<evidence type="ECO:0000256" key="3">
    <source>
        <dbReference type="ARBA" id="ARBA00004319"/>
    </source>
</evidence>
<gene>
    <name evidence="16" type="primary">LOC108017259</name>
</gene>
<dbReference type="InterPro" id="IPR045054">
    <property type="entry name" value="P4HA-like"/>
</dbReference>
<dbReference type="GO" id="GO:0005506">
    <property type="term" value="F:iron ion binding"/>
    <property type="evidence" value="ECO:0007669"/>
    <property type="project" value="InterPro"/>
</dbReference>
<reference evidence="16" key="1">
    <citation type="submission" date="2025-08" db="UniProtKB">
        <authorList>
            <consortium name="RefSeq"/>
        </authorList>
    </citation>
    <scope>IDENTIFICATION</scope>
</reference>
<dbReference type="PROSITE" id="PS51471">
    <property type="entry name" value="FE2OG_OXY"/>
    <property type="match status" value="1"/>
</dbReference>
<accession>A0AB39ZNR4</accession>